<sequence length="401" mass="44963">MSQFLSQPWLTDFILANKSQIGQNITKGGRRVQAFQFKDNPDDQSLYKLTCEISDKHNFMRAALSPKSLDRLKSSAHLHINDIAELDGMIVQIKSCTLMFHSNSQPNDLRKRNKKKKVKAARHICPQRIANAGCPQFWLLITDFTYMGGRDSSIFNQPNHVKFNKDVSELMKELISKELESSNAKQTGKASKSPSIEQLQAQIETSDPQQQQQNTASLPTIAQLPFITDMEAAWSCPELWANLAIQQACVHLMPVCGIQDVDLHDHVSVQEEENEQPRTKRQKQRHNSSTDNSITAMESSIVKANTDSTTTLHRDALMSKEESESLDSELNSRLGRVLIPDDSGLVISETIMDILYGSISSSPGESSDAESQMGENPKTYNADELLNDSVQWDQDNAFSIH</sequence>
<feature type="compositionally biased region" description="Low complexity" evidence="1">
    <location>
        <begin position="359"/>
        <end position="371"/>
    </location>
</feature>
<comment type="caution">
    <text evidence="2">The sequence shown here is derived from an EMBL/GenBank/DDBJ whole genome shotgun (WGS) entry which is preliminary data.</text>
</comment>
<feature type="compositionally biased region" description="Polar residues" evidence="1">
    <location>
        <begin position="287"/>
        <end position="296"/>
    </location>
</feature>
<evidence type="ECO:0000256" key="1">
    <source>
        <dbReference type="SAM" id="MobiDB-lite"/>
    </source>
</evidence>
<feature type="region of interest" description="Disordered" evidence="1">
    <location>
        <begin position="359"/>
        <end position="387"/>
    </location>
</feature>
<protein>
    <submittedName>
        <fullName evidence="2">Uncharacterized protein</fullName>
    </submittedName>
</protein>
<gene>
    <name evidence="2" type="ORF">GGI25_000329</name>
</gene>
<accession>A0A9W8G828</accession>
<feature type="region of interest" description="Disordered" evidence="1">
    <location>
        <begin position="269"/>
        <end position="296"/>
    </location>
</feature>
<proteinExistence type="predicted"/>
<organism evidence="2 3">
    <name type="scientific">Coemansia spiralis</name>
    <dbReference type="NCBI Taxonomy" id="417178"/>
    <lineage>
        <taxon>Eukaryota</taxon>
        <taxon>Fungi</taxon>
        <taxon>Fungi incertae sedis</taxon>
        <taxon>Zoopagomycota</taxon>
        <taxon>Kickxellomycotina</taxon>
        <taxon>Kickxellomycetes</taxon>
        <taxon>Kickxellales</taxon>
        <taxon>Kickxellaceae</taxon>
        <taxon>Coemansia</taxon>
    </lineage>
</organism>
<dbReference type="AlphaFoldDB" id="A0A9W8G828"/>
<reference evidence="2" key="1">
    <citation type="submission" date="2022-07" db="EMBL/GenBank/DDBJ databases">
        <title>Phylogenomic reconstructions and comparative analyses of Kickxellomycotina fungi.</title>
        <authorList>
            <person name="Reynolds N.K."/>
            <person name="Stajich J.E."/>
            <person name="Barry K."/>
            <person name="Grigoriev I.V."/>
            <person name="Crous P."/>
            <person name="Smith M.E."/>
        </authorList>
    </citation>
    <scope>NUCLEOTIDE SEQUENCE</scope>
    <source>
        <strain evidence="2">NRRL 3115</strain>
    </source>
</reference>
<evidence type="ECO:0000313" key="3">
    <source>
        <dbReference type="Proteomes" id="UP001151518"/>
    </source>
</evidence>
<dbReference type="Proteomes" id="UP001151518">
    <property type="component" value="Unassembled WGS sequence"/>
</dbReference>
<dbReference type="OrthoDB" id="5537541at2759"/>
<name>A0A9W8G828_9FUNG</name>
<dbReference type="EMBL" id="JANBTW010000003">
    <property type="protein sequence ID" value="KAJ2680694.1"/>
    <property type="molecule type" value="Genomic_DNA"/>
</dbReference>
<dbReference type="Gene3D" id="2.40.50.960">
    <property type="match status" value="1"/>
</dbReference>
<evidence type="ECO:0000313" key="2">
    <source>
        <dbReference type="EMBL" id="KAJ2680694.1"/>
    </source>
</evidence>